<dbReference type="InterPro" id="IPR017932">
    <property type="entry name" value="GATase_2_dom"/>
</dbReference>
<dbReference type="InterPro" id="IPR029055">
    <property type="entry name" value="Ntn_hydrolases_N"/>
</dbReference>
<evidence type="ECO:0000256" key="1">
    <source>
        <dbReference type="ARBA" id="ARBA00005187"/>
    </source>
</evidence>
<dbReference type="PANTHER" id="PTHR43284:SF1">
    <property type="entry name" value="ASPARAGINE SYNTHETASE"/>
    <property type="match status" value="1"/>
</dbReference>
<dbReference type="SUPFAM" id="SSF52402">
    <property type="entry name" value="Adenine nucleotide alpha hydrolases-like"/>
    <property type="match status" value="1"/>
</dbReference>
<organism evidence="5 6">
    <name type="scientific">Pseudoalteromonas aurantia 208</name>
    <dbReference type="NCBI Taxonomy" id="1314867"/>
    <lineage>
        <taxon>Bacteria</taxon>
        <taxon>Pseudomonadati</taxon>
        <taxon>Pseudomonadota</taxon>
        <taxon>Gammaproteobacteria</taxon>
        <taxon>Alteromonadales</taxon>
        <taxon>Pseudoalteromonadaceae</taxon>
        <taxon>Pseudoalteromonas</taxon>
    </lineage>
</organism>
<keyword evidence="6" id="KW-1185">Reference proteome</keyword>
<protein>
    <recommendedName>
        <fullName evidence="2">asparagine synthase (glutamine-hydrolyzing)</fullName>
        <ecNumber evidence="2">6.3.5.4</ecNumber>
    </recommendedName>
</protein>
<reference evidence="5 6" key="1">
    <citation type="submission" date="2015-03" db="EMBL/GenBank/DDBJ databases">
        <title>Genome sequence of Pseudoalteromonas aurantia.</title>
        <authorList>
            <person name="Xie B.-B."/>
            <person name="Rong J.-C."/>
            <person name="Qin Q.-L."/>
            <person name="Zhang Y.-Z."/>
        </authorList>
    </citation>
    <scope>NUCLEOTIDE SEQUENCE [LARGE SCALE GENOMIC DNA]</scope>
    <source>
        <strain evidence="5 6">208</strain>
    </source>
</reference>
<evidence type="ECO:0000256" key="3">
    <source>
        <dbReference type="ARBA" id="ARBA00048741"/>
    </source>
</evidence>
<evidence type="ECO:0000256" key="2">
    <source>
        <dbReference type="ARBA" id="ARBA00012737"/>
    </source>
</evidence>
<dbReference type="Proteomes" id="UP000615755">
    <property type="component" value="Unassembled WGS sequence"/>
</dbReference>
<dbReference type="InterPro" id="IPR051786">
    <property type="entry name" value="ASN_synthetase/amidase"/>
</dbReference>
<evidence type="ECO:0000259" key="4">
    <source>
        <dbReference type="Pfam" id="PF13537"/>
    </source>
</evidence>
<proteinExistence type="predicted"/>
<sequence>MAILAGYFSFDTAHADKKCIINKLIRYFESYPSSDVNRFTCNRGVILQYDFDAYKQPAWLHNDLQVATLIGHPLITSDRSNDLATLAGNFEKLTETLLSSDGIFNYAQYNTEHEKLVLATDPLAIRPFYYMHIGTGLLFSTQLNLFKGLGVTLTRNYAALCELATLGYTLLDHTPYNEVRRATPAELLVFDKSGYTCENYLDWLALAKQKLDLGDAVTELDQAFKSVVAKASKTDSTVLSTLSNGLDSRVLNTQLSRISKKIKAVHLTRKPAQIKKQLFEFTQENDIILTAVNPEYHQLNSLEAILGDLNDSHPKFLRGVSRPTLAWVGHGGNSSLGLTNYTDEVYQAAKSSDLLCLVHKFLEQQQGYLPKSVINHADELQRALIYNLCQAIGQYQSLGLDKAVQLFLLLNEQHHHLETIFENVDQYRVEYFCPFYSHKIIQSALALPVEKVRNHAFYHTWVNYAYPQVCRFPWTAYQEHEYAEVATTPKDTQHLPRLNFRGIIGHWLSVLKNDNQPFIKKKQLTALCLLHILRIKDASSHLSAVMHFTRW</sequence>
<dbReference type="SUPFAM" id="SSF56235">
    <property type="entry name" value="N-terminal nucleophile aminohydrolases (Ntn hydrolases)"/>
    <property type="match status" value="1"/>
</dbReference>
<dbReference type="EC" id="6.3.5.4" evidence="2"/>
<feature type="domain" description="Glutamine amidotransferase type-2" evidence="4">
    <location>
        <begin position="83"/>
        <end position="146"/>
    </location>
</feature>
<dbReference type="EMBL" id="AQGV01000015">
    <property type="protein sequence ID" value="MBE0370903.1"/>
    <property type="molecule type" value="Genomic_DNA"/>
</dbReference>
<dbReference type="RefSeq" id="WP_192509930.1">
    <property type="nucleotide sequence ID" value="NZ_AQGV01000015.1"/>
</dbReference>
<evidence type="ECO:0000313" key="6">
    <source>
        <dbReference type="Proteomes" id="UP000615755"/>
    </source>
</evidence>
<dbReference type="PANTHER" id="PTHR43284">
    <property type="entry name" value="ASPARAGINE SYNTHETASE (GLUTAMINE-HYDROLYZING)"/>
    <property type="match status" value="1"/>
</dbReference>
<gene>
    <name evidence="5" type="ORF">PAUR_b1028</name>
</gene>
<name>A0ABR9EIS5_9GAMM</name>
<comment type="catalytic activity">
    <reaction evidence="3">
        <text>L-aspartate + L-glutamine + ATP + H2O = L-asparagine + L-glutamate + AMP + diphosphate + H(+)</text>
        <dbReference type="Rhea" id="RHEA:12228"/>
        <dbReference type="ChEBI" id="CHEBI:15377"/>
        <dbReference type="ChEBI" id="CHEBI:15378"/>
        <dbReference type="ChEBI" id="CHEBI:29985"/>
        <dbReference type="ChEBI" id="CHEBI:29991"/>
        <dbReference type="ChEBI" id="CHEBI:30616"/>
        <dbReference type="ChEBI" id="CHEBI:33019"/>
        <dbReference type="ChEBI" id="CHEBI:58048"/>
        <dbReference type="ChEBI" id="CHEBI:58359"/>
        <dbReference type="ChEBI" id="CHEBI:456215"/>
        <dbReference type="EC" id="6.3.5.4"/>
    </reaction>
</comment>
<dbReference type="Pfam" id="PF13537">
    <property type="entry name" value="GATase_7"/>
    <property type="match status" value="1"/>
</dbReference>
<comment type="pathway">
    <text evidence="1">Amino-acid biosynthesis; L-asparagine biosynthesis; L-asparagine from L-aspartate (L-Gln route): step 1/1.</text>
</comment>
<evidence type="ECO:0000313" key="5">
    <source>
        <dbReference type="EMBL" id="MBE0370903.1"/>
    </source>
</evidence>
<dbReference type="Gene3D" id="3.60.20.10">
    <property type="entry name" value="Glutamine Phosphoribosylpyrophosphate, subunit 1, domain 1"/>
    <property type="match status" value="1"/>
</dbReference>
<comment type="caution">
    <text evidence="5">The sequence shown here is derived from an EMBL/GenBank/DDBJ whole genome shotgun (WGS) entry which is preliminary data.</text>
</comment>
<accession>A0ABR9EIS5</accession>